<evidence type="ECO:0000313" key="3">
    <source>
        <dbReference type="EMBL" id="MSS17035.1"/>
    </source>
</evidence>
<dbReference type="SUPFAM" id="SSF56601">
    <property type="entry name" value="beta-lactamase/transpeptidase-like"/>
    <property type="match status" value="1"/>
</dbReference>
<accession>A0A6L5XBZ9</accession>
<evidence type="ECO:0000259" key="2">
    <source>
        <dbReference type="Pfam" id="PF00144"/>
    </source>
</evidence>
<gene>
    <name evidence="3" type="ORF">FYJ29_04550</name>
</gene>
<dbReference type="InterPro" id="IPR050789">
    <property type="entry name" value="Diverse_Enzym_Activities"/>
</dbReference>
<feature type="domain" description="Beta-lactamase-related" evidence="2">
    <location>
        <begin position="100"/>
        <end position="374"/>
    </location>
</feature>
<dbReference type="AlphaFoldDB" id="A0A6L5XBZ9"/>
<sequence>MYYLNNLVRRILFVIFAMTLLASCTIVRGYMTDGAYGPTSFSYEKRLKDTIVNRSEVFTFEHASQQAGWIDTLHFFNQGKMYSNTTMWEAIGPKTETQGVLIIQKDSIVYEKCTGDITSDKIASVFSVSKSITSLLCGIAVDEGYIKSIDDPVTDYLPELRKANPMWQKLTIRHLLNMQSGLDFDDTYSLSLKLKDIKRLHAMAKLNYGRNIMGQVKKLKFRCEPGTEYRYESMTTEILGIIIERATRRKFADYLEEKVWSPLGMESQAYITYDSKNHHTAHAFGGLALTMLDLAKIGRLYLNKGKWNGKRIVSESWIEQSTLYSRDNEGYHFCWYNTSCIGAEKPEYPGYYALGIRGQVLYVNPYKQLIMVRLGLKDDTYAHIPYLFEQLSNLWPK</sequence>
<name>A0A6L5XBZ9_9BACT</name>
<organism evidence="3 4">
    <name type="scientific">Sodaliphilus pleomorphus</name>
    <dbReference type="NCBI Taxonomy" id="2606626"/>
    <lineage>
        <taxon>Bacteria</taxon>
        <taxon>Pseudomonadati</taxon>
        <taxon>Bacteroidota</taxon>
        <taxon>Bacteroidia</taxon>
        <taxon>Bacteroidales</taxon>
        <taxon>Muribaculaceae</taxon>
        <taxon>Sodaliphilus</taxon>
    </lineage>
</organism>
<dbReference type="Pfam" id="PF00144">
    <property type="entry name" value="Beta-lactamase"/>
    <property type="match status" value="1"/>
</dbReference>
<dbReference type="PANTHER" id="PTHR43283">
    <property type="entry name" value="BETA-LACTAMASE-RELATED"/>
    <property type="match status" value="1"/>
</dbReference>
<keyword evidence="4" id="KW-1185">Reference proteome</keyword>
<dbReference type="EMBL" id="VULT01000005">
    <property type="protein sequence ID" value="MSS17035.1"/>
    <property type="molecule type" value="Genomic_DNA"/>
</dbReference>
<comment type="caution">
    <text evidence="3">The sequence shown here is derived from an EMBL/GenBank/DDBJ whole genome shotgun (WGS) entry which is preliminary data.</text>
</comment>
<keyword evidence="1" id="KW-1133">Transmembrane helix</keyword>
<protein>
    <submittedName>
        <fullName evidence="3">Serine hydrolase</fullName>
    </submittedName>
</protein>
<keyword evidence="1" id="KW-0472">Membrane</keyword>
<dbReference type="GO" id="GO:0016787">
    <property type="term" value="F:hydrolase activity"/>
    <property type="evidence" value="ECO:0007669"/>
    <property type="project" value="UniProtKB-KW"/>
</dbReference>
<dbReference type="InterPro" id="IPR012338">
    <property type="entry name" value="Beta-lactam/transpept-like"/>
</dbReference>
<dbReference type="InterPro" id="IPR001466">
    <property type="entry name" value="Beta-lactam-related"/>
</dbReference>
<dbReference type="Gene3D" id="3.40.710.10">
    <property type="entry name" value="DD-peptidase/beta-lactamase superfamily"/>
    <property type="match status" value="1"/>
</dbReference>
<proteinExistence type="predicted"/>
<keyword evidence="1" id="KW-0812">Transmembrane</keyword>
<dbReference type="Proteomes" id="UP000483362">
    <property type="component" value="Unassembled WGS sequence"/>
</dbReference>
<evidence type="ECO:0000256" key="1">
    <source>
        <dbReference type="SAM" id="Phobius"/>
    </source>
</evidence>
<keyword evidence="3" id="KW-0378">Hydrolase</keyword>
<reference evidence="3 4" key="1">
    <citation type="submission" date="2019-08" db="EMBL/GenBank/DDBJ databases">
        <title>In-depth cultivation of the pig gut microbiome towards novel bacterial diversity and tailored functional studies.</title>
        <authorList>
            <person name="Wylensek D."/>
            <person name="Hitch T.C.A."/>
            <person name="Clavel T."/>
        </authorList>
    </citation>
    <scope>NUCLEOTIDE SEQUENCE [LARGE SCALE GENOMIC DNA]</scope>
    <source>
        <strain evidence="3 4">Oil-RF-744-WCA-WT-10</strain>
    </source>
</reference>
<feature type="transmembrane region" description="Helical" evidence="1">
    <location>
        <begin position="12"/>
        <end position="31"/>
    </location>
</feature>
<evidence type="ECO:0000313" key="4">
    <source>
        <dbReference type="Proteomes" id="UP000483362"/>
    </source>
</evidence>
<dbReference type="RefSeq" id="WP_154327564.1">
    <property type="nucleotide sequence ID" value="NZ_CP045696.1"/>
</dbReference>
<dbReference type="PANTHER" id="PTHR43283:SF7">
    <property type="entry name" value="BETA-LACTAMASE-RELATED DOMAIN-CONTAINING PROTEIN"/>
    <property type="match status" value="1"/>
</dbReference>